<protein>
    <submittedName>
        <fullName evidence="1">Uncharacterized protein</fullName>
    </submittedName>
</protein>
<sequence length="102" mass="11721">MKTLFISLFLMVSINNIKISQESETMTATFDGFEEGIYYFTDKDGYANEFSSISDEAMASYDLTQDTYKGKSFLITYIEIEELDEFDEEITINSITALKLLE</sequence>
<dbReference type="Proteomes" id="UP000590442">
    <property type="component" value="Unassembled WGS sequence"/>
</dbReference>
<evidence type="ECO:0000313" key="2">
    <source>
        <dbReference type="Proteomes" id="UP000590442"/>
    </source>
</evidence>
<dbReference type="RefSeq" id="WP_167964118.1">
    <property type="nucleotide sequence ID" value="NZ_JAATJJ010000001.1"/>
</dbReference>
<evidence type="ECO:0000313" key="1">
    <source>
        <dbReference type="EMBL" id="NJB71895.1"/>
    </source>
</evidence>
<keyword evidence="2" id="KW-1185">Reference proteome</keyword>
<proteinExistence type="predicted"/>
<dbReference type="AlphaFoldDB" id="A0A846R1T2"/>
<name>A0A846R1T2_9FLAO</name>
<reference evidence="1 2" key="1">
    <citation type="submission" date="2020-03" db="EMBL/GenBank/DDBJ databases">
        <title>Genomic Encyclopedia of Type Strains, Phase IV (KMG-IV): sequencing the most valuable type-strain genomes for metagenomic binning, comparative biology and taxonomic classification.</title>
        <authorList>
            <person name="Goeker M."/>
        </authorList>
    </citation>
    <scope>NUCLEOTIDE SEQUENCE [LARGE SCALE GENOMIC DNA]</scope>
    <source>
        <strain evidence="1 2">DSM 29762</strain>
    </source>
</reference>
<comment type="caution">
    <text evidence="1">The sequence shown here is derived from an EMBL/GenBank/DDBJ whole genome shotgun (WGS) entry which is preliminary data.</text>
</comment>
<accession>A0A846R1T2</accession>
<gene>
    <name evidence="1" type="ORF">GGR42_002357</name>
</gene>
<dbReference type="EMBL" id="JAATJJ010000001">
    <property type="protein sequence ID" value="NJB71895.1"/>
    <property type="molecule type" value="Genomic_DNA"/>
</dbReference>
<organism evidence="1 2">
    <name type="scientific">Saonia flava</name>
    <dbReference type="NCBI Taxonomy" id="523696"/>
    <lineage>
        <taxon>Bacteria</taxon>
        <taxon>Pseudomonadati</taxon>
        <taxon>Bacteroidota</taxon>
        <taxon>Flavobacteriia</taxon>
        <taxon>Flavobacteriales</taxon>
        <taxon>Flavobacteriaceae</taxon>
        <taxon>Saonia</taxon>
    </lineage>
</organism>